<evidence type="ECO:0000313" key="1">
    <source>
        <dbReference type="EMBL" id="TFE36517.1"/>
    </source>
</evidence>
<evidence type="ECO:0008006" key="3">
    <source>
        <dbReference type="Google" id="ProtNLM"/>
    </source>
</evidence>
<evidence type="ECO:0000313" key="2">
    <source>
        <dbReference type="Proteomes" id="UP000297385"/>
    </source>
</evidence>
<protein>
    <recommendedName>
        <fullName evidence="3">EthD domain-containing protein</fullName>
    </recommendedName>
</protein>
<reference evidence="1 2" key="1">
    <citation type="submission" date="2019-03" db="EMBL/GenBank/DDBJ databases">
        <title>Complete Genome Sequence of Paraburkholderia dipogonis ICMP 19430T, a Nitrogen-fixing Symbiont of the South African Invasive Legume Dipogon lignosus in New Zealand.</title>
        <authorList>
            <person name="De Meyer S.E."/>
        </authorList>
    </citation>
    <scope>NUCLEOTIDE SEQUENCE [LARGE SCALE GENOMIC DNA]</scope>
    <source>
        <strain evidence="1 2">ICMP 19430</strain>
    </source>
</reference>
<dbReference type="RefSeq" id="WP_134466618.1">
    <property type="nucleotide sequence ID" value="NZ_SNVI01000008.1"/>
</dbReference>
<name>A0A4Y8MGF3_9BURK</name>
<proteinExistence type="predicted"/>
<dbReference type="Proteomes" id="UP000297385">
    <property type="component" value="Unassembled WGS sequence"/>
</dbReference>
<dbReference type="Gene3D" id="3.30.70.100">
    <property type="match status" value="1"/>
</dbReference>
<dbReference type="InterPro" id="IPR011008">
    <property type="entry name" value="Dimeric_a/b-barrel"/>
</dbReference>
<dbReference type="EMBL" id="SNVI01000008">
    <property type="protein sequence ID" value="TFE36517.1"/>
    <property type="molecule type" value="Genomic_DNA"/>
</dbReference>
<accession>A0A4Y8MGF3</accession>
<comment type="caution">
    <text evidence="1">The sequence shown here is derived from an EMBL/GenBank/DDBJ whole genome shotgun (WGS) entry which is preliminary data.</text>
</comment>
<dbReference type="AlphaFoldDB" id="A0A4Y8MGF3"/>
<gene>
    <name evidence="1" type="ORF">E2553_43060</name>
</gene>
<sequence>MRKPERVTSMCSLVWLRSDLAREDAQAYWRGPHAEIANKVRAINEYLQHHFSASDHGFWPVPKEVGGAIPADWRVDGMAEVRIRSMAAGLFSRLFHMKAVFHDEFNVFDRVLANNSRPGGGRWWTGAHQPDIGFRAAVLIRARHEEKGAPFRRFVEEALAPALIEAGAVELRTHVFQPGGRFIHWTPDVRHDQPVNRAYAGALIVGTRTRAEFDCLMKSPFLLATHADQRRYCVAIHAYAVEKTYAGVLDNNPQQMTLKEVT</sequence>
<dbReference type="SUPFAM" id="SSF54909">
    <property type="entry name" value="Dimeric alpha+beta barrel"/>
    <property type="match status" value="1"/>
</dbReference>
<organism evidence="1 2">
    <name type="scientific">Paraburkholderia dipogonis</name>
    <dbReference type="NCBI Taxonomy" id="1211383"/>
    <lineage>
        <taxon>Bacteria</taxon>
        <taxon>Pseudomonadati</taxon>
        <taxon>Pseudomonadota</taxon>
        <taxon>Betaproteobacteria</taxon>
        <taxon>Burkholderiales</taxon>
        <taxon>Burkholderiaceae</taxon>
        <taxon>Paraburkholderia</taxon>
    </lineage>
</organism>